<reference evidence="2 3" key="1">
    <citation type="journal article" date="2015" name="Nature">
        <title>rRNA introns, odd ribosomes, and small enigmatic genomes across a large radiation of phyla.</title>
        <authorList>
            <person name="Brown C.T."/>
            <person name="Hug L.A."/>
            <person name="Thomas B.C."/>
            <person name="Sharon I."/>
            <person name="Castelle C.J."/>
            <person name="Singh A."/>
            <person name="Wilkins M.J."/>
            <person name="Williams K.H."/>
            <person name="Banfield J.F."/>
        </authorList>
    </citation>
    <scope>NUCLEOTIDE SEQUENCE [LARGE SCALE GENOMIC DNA]</scope>
</reference>
<dbReference type="Gene3D" id="2.70.70.10">
    <property type="entry name" value="Glucose Permease (Domain IIA)"/>
    <property type="match status" value="1"/>
</dbReference>
<dbReference type="InterPro" id="IPR018392">
    <property type="entry name" value="LysM"/>
</dbReference>
<dbReference type="SUPFAM" id="SSF51261">
    <property type="entry name" value="Duplicated hybrid motif"/>
    <property type="match status" value="1"/>
</dbReference>
<dbReference type="PANTHER" id="PTHR21666:SF270">
    <property type="entry name" value="MUREIN HYDROLASE ACTIVATOR ENVC"/>
    <property type="match status" value="1"/>
</dbReference>
<dbReference type="GO" id="GO:0004222">
    <property type="term" value="F:metalloendopeptidase activity"/>
    <property type="evidence" value="ECO:0007669"/>
    <property type="project" value="TreeGrafter"/>
</dbReference>
<dbReference type="CDD" id="cd12797">
    <property type="entry name" value="M23_peptidase"/>
    <property type="match status" value="1"/>
</dbReference>
<gene>
    <name evidence="2" type="ORF">UT30_C0009G0007</name>
</gene>
<dbReference type="SMART" id="SM00257">
    <property type="entry name" value="LysM"/>
    <property type="match status" value="2"/>
</dbReference>
<name>A0A0G0QRP4_9BACT</name>
<sequence>MNLTFKQFIVRLLLGFLRGLIFIKRHNGSFLKRLTTPLKKTGLFFARWVGIPSYRLLFFIRRYVHKVLLPAKHRIVFIISNRYTVHIMMSFIVLGVAWVNLSARDVRAETFGQQSLLYHLVVQDDSSLLEVVEAGALAVNTASTSSYLTDTILDAQRHIDLDYLEETYTPLTGEEAPSSELLVSTRTQIETYIVADGDTLGKIAQSYGLSLSTLLWSNGLTYASTIRPGQELKILPVDGLLYSVKNGDTLSRIAKNYSVDVETIMNQNGLTSADTLSIGDELLLPGGEPPTPIATVRANVSIGNLFTAPQVSAPNEVVGGWVWPTDWHSITQYYGWKHTGVDVDGDYSTYSYAARDGAVIYSGWRNGYGFTVEVDHGDGYVTRYAHHSKLFVSVGDVVTAGQALAQTGSTGRSTGTHLHFEIIRNGKFQNPLDYIR</sequence>
<dbReference type="CDD" id="cd00118">
    <property type="entry name" value="LysM"/>
    <property type="match status" value="2"/>
</dbReference>
<evidence type="ECO:0000313" key="2">
    <source>
        <dbReference type="EMBL" id="KKR04297.1"/>
    </source>
</evidence>
<dbReference type="InterPro" id="IPR011055">
    <property type="entry name" value="Dup_hybrid_motif"/>
</dbReference>
<dbReference type="InterPro" id="IPR036779">
    <property type="entry name" value="LysM_dom_sf"/>
</dbReference>
<dbReference type="EMBL" id="LBWG01000009">
    <property type="protein sequence ID" value="KKR04297.1"/>
    <property type="molecule type" value="Genomic_DNA"/>
</dbReference>
<dbReference type="Pfam" id="PF01551">
    <property type="entry name" value="Peptidase_M23"/>
    <property type="match status" value="1"/>
</dbReference>
<dbReference type="SUPFAM" id="SSF54106">
    <property type="entry name" value="LysM domain"/>
    <property type="match status" value="1"/>
</dbReference>
<dbReference type="Pfam" id="PF01476">
    <property type="entry name" value="LysM"/>
    <property type="match status" value="2"/>
</dbReference>
<proteinExistence type="predicted"/>
<dbReference type="InterPro" id="IPR016047">
    <property type="entry name" value="M23ase_b-sheet_dom"/>
</dbReference>
<organism evidence="2 3">
    <name type="scientific">Candidatus Uhrbacteria bacterium GW2011_GWF2_39_13</name>
    <dbReference type="NCBI Taxonomy" id="1618995"/>
    <lineage>
        <taxon>Bacteria</taxon>
        <taxon>Candidatus Uhriibacteriota</taxon>
    </lineage>
</organism>
<dbReference type="PANTHER" id="PTHR21666">
    <property type="entry name" value="PEPTIDASE-RELATED"/>
    <property type="match status" value="1"/>
</dbReference>
<feature type="domain" description="LysM" evidence="1">
    <location>
        <begin position="240"/>
        <end position="284"/>
    </location>
</feature>
<dbReference type="PROSITE" id="PS51782">
    <property type="entry name" value="LYSM"/>
    <property type="match status" value="2"/>
</dbReference>
<accession>A0A0G0QRP4</accession>
<dbReference type="InterPro" id="IPR050570">
    <property type="entry name" value="Cell_wall_metabolism_enzyme"/>
</dbReference>
<dbReference type="Gene3D" id="3.10.350.10">
    <property type="entry name" value="LysM domain"/>
    <property type="match status" value="2"/>
</dbReference>
<comment type="caution">
    <text evidence="2">The sequence shown here is derived from an EMBL/GenBank/DDBJ whole genome shotgun (WGS) entry which is preliminary data.</text>
</comment>
<feature type="domain" description="LysM" evidence="1">
    <location>
        <begin position="190"/>
        <end position="234"/>
    </location>
</feature>
<dbReference type="Proteomes" id="UP000033935">
    <property type="component" value="Unassembled WGS sequence"/>
</dbReference>
<protein>
    <submittedName>
        <fullName evidence="2">Peptidase M23</fullName>
    </submittedName>
</protein>
<dbReference type="AlphaFoldDB" id="A0A0G0QRP4"/>
<evidence type="ECO:0000259" key="1">
    <source>
        <dbReference type="PROSITE" id="PS51782"/>
    </source>
</evidence>
<evidence type="ECO:0000313" key="3">
    <source>
        <dbReference type="Proteomes" id="UP000033935"/>
    </source>
</evidence>